<proteinExistence type="predicted"/>
<dbReference type="RefSeq" id="WP_216131782.1">
    <property type="nucleotide sequence ID" value="NZ_CP064782.1"/>
</dbReference>
<evidence type="ECO:0000313" key="2">
    <source>
        <dbReference type="EMBL" id="QWT49895.1"/>
    </source>
</evidence>
<gene>
    <name evidence="2" type="ORF">Azoinq_04635</name>
</gene>
<dbReference type="AlphaFoldDB" id="A0A975SQ49"/>
<dbReference type="Pfam" id="PF01337">
    <property type="entry name" value="Barstar"/>
    <property type="match status" value="1"/>
</dbReference>
<evidence type="ECO:0000259" key="1">
    <source>
        <dbReference type="Pfam" id="PF01337"/>
    </source>
</evidence>
<evidence type="ECO:0000313" key="3">
    <source>
        <dbReference type="Proteomes" id="UP000683428"/>
    </source>
</evidence>
<dbReference type="Proteomes" id="UP000683428">
    <property type="component" value="Chromosome"/>
</dbReference>
<accession>A0A975SQ49</accession>
<name>A0A975SQ49_9RHOO</name>
<organism evidence="2 3">
    <name type="scientific">Azospira inquinata</name>
    <dbReference type="NCBI Taxonomy" id="2785627"/>
    <lineage>
        <taxon>Bacteria</taxon>
        <taxon>Pseudomonadati</taxon>
        <taxon>Pseudomonadota</taxon>
        <taxon>Betaproteobacteria</taxon>
        <taxon>Rhodocyclales</taxon>
        <taxon>Rhodocyclaceae</taxon>
        <taxon>Azospira</taxon>
    </lineage>
</organism>
<dbReference type="KEGG" id="aiq:Azoinq_04635"/>
<dbReference type="EMBL" id="CP064782">
    <property type="protein sequence ID" value="QWT49895.1"/>
    <property type="molecule type" value="Genomic_DNA"/>
</dbReference>
<reference evidence="2" key="1">
    <citation type="submission" date="2020-11" db="EMBL/GenBank/DDBJ databases">
        <title>Azospira inquinata sp. nov.</title>
        <authorList>
            <person name="Moe W.M."/>
            <person name="Mikes M.C."/>
        </authorList>
    </citation>
    <scope>NUCLEOTIDE SEQUENCE</scope>
    <source>
        <strain evidence="2">Azo-3</strain>
    </source>
</reference>
<keyword evidence="3" id="KW-1185">Reference proteome</keyword>
<protein>
    <submittedName>
        <fullName evidence="2">Barstar family protein</fullName>
    </submittedName>
</protein>
<dbReference type="InterPro" id="IPR000468">
    <property type="entry name" value="Barstar"/>
</dbReference>
<feature type="domain" description="Barstar (barnase inhibitor)" evidence="1">
    <location>
        <begin position="49"/>
        <end position="130"/>
    </location>
</feature>
<sequence length="137" mass="14714">MVSSPNHPPAAAPHRLQALPPAGLDALIAQARQQGWQIFHLALQDARLDHALVALGRSLAFPEWYGANLDALADCLGDLSWLPETGLVLCLTGGAAMAREAPQDWLALQEVLQDAATTWAATQRPFQVYLDPPPGHP</sequence>